<name>A0A9D4IN47_DREPO</name>
<keyword evidence="2" id="KW-1185">Reference proteome</keyword>
<dbReference type="EMBL" id="JAIWYP010000008">
    <property type="protein sequence ID" value="KAH3780560.1"/>
    <property type="molecule type" value="Genomic_DNA"/>
</dbReference>
<reference evidence="1" key="2">
    <citation type="submission" date="2020-11" db="EMBL/GenBank/DDBJ databases">
        <authorList>
            <person name="McCartney M.A."/>
            <person name="Auch B."/>
            <person name="Kono T."/>
            <person name="Mallez S."/>
            <person name="Becker A."/>
            <person name="Gohl D.M."/>
            <person name="Silverstein K.A.T."/>
            <person name="Koren S."/>
            <person name="Bechman K.B."/>
            <person name="Herman A."/>
            <person name="Abrahante J.E."/>
            <person name="Garbe J."/>
        </authorList>
    </citation>
    <scope>NUCLEOTIDE SEQUENCE</scope>
    <source>
        <strain evidence="1">Duluth1</strain>
        <tissue evidence="1">Whole animal</tissue>
    </source>
</reference>
<reference evidence="1" key="1">
    <citation type="journal article" date="2019" name="bioRxiv">
        <title>The Genome of the Zebra Mussel, Dreissena polymorpha: A Resource for Invasive Species Research.</title>
        <authorList>
            <person name="McCartney M.A."/>
            <person name="Auch B."/>
            <person name="Kono T."/>
            <person name="Mallez S."/>
            <person name="Zhang Y."/>
            <person name="Obille A."/>
            <person name="Becker A."/>
            <person name="Abrahante J.E."/>
            <person name="Garbe J."/>
            <person name="Badalamenti J.P."/>
            <person name="Herman A."/>
            <person name="Mangelson H."/>
            <person name="Liachko I."/>
            <person name="Sullivan S."/>
            <person name="Sone E.D."/>
            <person name="Koren S."/>
            <person name="Silverstein K.A.T."/>
            <person name="Beckman K.B."/>
            <person name="Gohl D.M."/>
        </authorList>
    </citation>
    <scope>NUCLEOTIDE SEQUENCE</scope>
    <source>
        <strain evidence="1">Duluth1</strain>
        <tissue evidence="1">Whole animal</tissue>
    </source>
</reference>
<proteinExistence type="predicted"/>
<evidence type="ECO:0000313" key="2">
    <source>
        <dbReference type="Proteomes" id="UP000828390"/>
    </source>
</evidence>
<comment type="caution">
    <text evidence="1">The sequence shown here is derived from an EMBL/GenBank/DDBJ whole genome shotgun (WGS) entry which is preliminary data.</text>
</comment>
<sequence length="52" mass="6245">MRAEGRDDWNKTFLKRARVVEGYYYKSTESAFWIVKRRKAFVYSVAVCCMLD</sequence>
<organism evidence="1 2">
    <name type="scientific">Dreissena polymorpha</name>
    <name type="common">Zebra mussel</name>
    <name type="synonym">Mytilus polymorpha</name>
    <dbReference type="NCBI Taxonomy" id="45954"/>
    <lineage>
        <taxon>Eukaryota</taxon>
        <taxon>Metazoa</taxon>
        <taxon>Spiralia</taxon>
        <taxon>Lophotrochozoa</taxon>
        <taxon>Mollusca</taxon>
        <taxon>Bivalvia</taxon>
        <taxon>Autobranchia</taxon>
        <taxon>Heteroconchia</taxon>
        <taxon>Euheterodonta</taxon>
        <taxon>Imparidentia</taxon>
        <taxon>Neoheterodontei</taxon>
        <taxon>Myida</taxon>
        <taxon>Dreissenoidea</taxon>
        <taxon>Dreissenidae</taxon>
        <taxon>Dreissena</taxon>
    </lineage>
</organism>
<protein>
    <submittedName>
        <fullName evidence="1">Uncharacterized protein</fullName>
    </submittedName>
</protein>
<accession>A0A9D4IN47</accession>
<dbReference type="Proteomes" id="UP000828390">
    <property type="component" value="Unassembled WGS sequence"/>
</dbReference>
<gene>
    <name evidence="1" type="ORF">DPMN_158377</name>
</gene>
<evidence type="ECO:0000313" key="1">
    <source>
        <dbReference type="EMBL" id="KAH3780560.1"/>
    </source>
</evidence>
<dbReference type="AlphaFoldDB" id="A0A9D4IN47"/>